<evidence type="ECO:0000256" key="1">
    <source>
        <dbReference type="SAM" id="MobiDB-lite"/>
    </source>
</evidence>
<dbReference type="EMBL" id="OCZC01000075">
    <property type="protein sequence ID" value="SOO25782.1"/>
    <property type="molecule type" value="Genomic_DNA"/>
</dbReference>
<feature type="region of interest" description="Disordered" evidence="1">
    <location>
        <begin position="46"/>
        <end position="86"/>
    </location>
</feature>
<accession>A0A7Z7J1V9</accession>
<reference evidence="2 3" key="1">
    <citation type="submission" date="2017-10" db="EMBL/GenBank/DDBJ databases">
        <authorList>
            <person name="Regsiter A."/>
            <person name="William W."/>
        </authorList>
    </citation>
    <scope>NUCLEOTIDE SEQUENCE [LARGE SCALE GENOMIC DNA]</scope>
    <source>
        <strain evidence="2 3">CFBP6991</strain>
    </source>
</reference>
<sequence length="86" mass="9764">MQDHAMLKNLRCGECARLLCKAGAFDEIQIKCPRCGTLNHLKAESLTSDRRERIQEGSHHEKPAAPGRRPDHPAHARSEFVRRADH</sequence>
<protein>
    <recommendedName>
        <fullName evidence="4">Com family DNA-binding transcriptional regulator</fullName>
    </recommendedName>
</protein>
<comment type="caution">
    <text evidence="2">The sequence shown here is derived from an EMBL/GenBank/DDBJ whole genome shotgun (WGS) entry which is preliminary data.</text>
</comment>
<dbReference type="AlphaFoldDB" id="A0A7Z7J1V9"/>
<dbReference type="Pfam" id="PF10122">
    <property type="entry name" value="Zn_ribbon_Com"/>
    <property type="match status" value="1"/>
</dbReference>
<dbReference type="Proteomes" id="UP000234345">
    <property type="component" value="Unassembled WGS sequence"/>
</dbReference>
<evidence type="ECO:0008006" key="4">
    <source>
        <dbReference type="Google" id="ProtNLM"/>
    </source>
</evidence>
<gene>
    <name evidence="2" type="ORF">XFF6991_480107</name>
</gene>
<dbReference type="RefSeq" id="WP_306415922.1">
    <property type="nucleotide sequence ID" value="NZ_OCZC01000075.1"/>
</dbReference>
<evidence type="ECO:0000313" key="2">
    <source>
        <dbReference type="EMBL" id="SOO25782.1"/>
    </source>
</evidence>
<proteinExistence type="predicted"/>
<organism evidence="2 3">
    <name type="scientific">Xanthomonas campestris pv. phaseoli</name>
    <dbReference type="NCBI Taxonomy" id="317013"/>
    <lineage>
        <taxon>Bacteria</taxon>
        <taxon>Pseudomonadati</taxon>
        <taxon>Pseudomonadota</taxon>
        <taxon>Gammaproteobacteria</taxon>
        <taxon>Lysobacterales</taxon>
        <taxon>Lysobacteraceae</taxon>
        <taxon>Xanthomonas</taxon>
    </lineage>
</organism>
<evidence type="ECO:0000313" key="3">
    <source>
        <dbReference type="Proteomes" id="UP000234345"/>
    </source>
</evidence>
<name>A0A7Z7J1V9_XANCH</name>
<dbReference type="InterPro" id="IPR019294">
    <property type="entry name" value="Translation_reg_Com"/>
</dbReference>